<keyword evidence="2" id="KW-0812">Transmembrane</keyword>
<dbReference type="EMBL" id="JAZDUA010000220">
    <property type="protein sequence ID" value="KAK7863802.1"/>
    <property type="molecule type" value="Genomic_DNA"/>
</dbReference>
<name>A0AAN9Z5S0_9ORTH</name>
<sequence>MRGMMNEILQILGRENRCVGVILLVFGVIQVLLLSALLLPEDPLILESQPYPSSTGKVHLAFKSIDAATQEVKNANATVPTDRIGENPAANISENEDRIAAEPADNSTTRGDGMGPPGTVIISPDSLEVVPKLYDQPAASGIGIKPPEMTTAIDIKEDYKFIPFPGSTRAVMQTQPPIAIPEFGSKATTEDKEKSIDSGVNSALRFGQGWKDIVAKRIFKYDVAGAKVNRLKPSAANDLGQREALPAMNGLALYPQLDRLYWAARRERVRTAPVATTAAAP</sequence>
<organism evidence="3 4">
    <name type="scientific">Gryllus longicercus</name>
    <dbReference type="NCBI Taxonomy" id="2509291"/>
    <lineage>
        <taxon>Eukaryota</taxon>
        <taxon>Metazoa</taxon>
        <taxon>Ecdysozoa</taxon>
        <taxon>Arthropoda</taxon>
        <taxon>Hexapoda</taxon>
        <taxon>Insecta</taxon>
        <taxon>Pterygota</taxon>
        <taxon>Neoptera</taxon>
        <taxon>Polyneoptera</taxon>
        <taxon>Orthoptera</taxon>
        <taxon>Ensifera</taxon>
        <taxon>Gryllidea</taxon>
        <taxon>Grylloidea</taxon>
        <taxon>Gryllidae</taxon>
        <taxon>Gryllinae</taxon>
        <taxon>Gryllus</taxon>
    </lineage>
</organism>
<evidence type="ECO:0000256" key="2">
    <source>
        <dbReference type="SAM" id="Phobius"/>
    </source>
</evidence>
<gene>
    <name evidence="3" type="ORF">R5R35_005416</name>
</gene>
<keyword evidence="4" id="KW-1185">Reference proteome</keyword>
<evidence type="ECO:0000313" key="4">
    <source>
        <dbReference type="Proteomes" id="UP001378592"/>
    </source>
</evidence>
<evidence type="ECO:0000256" key="1">
    <source>
        <dbReference type="SAM" id="MobiDB-lite"/>
    </source>
</evidence>
<comment type="caution">
    <text evidence="3">The sequence shown here is derived from an EMBL/GenBank/DDBJ whole genome shotgun (WGS) entry which is preliminary data.</text>
</comment>
<proteinExistence type="predicted"/>
<protein>
    <submittedName>
        <fullName evidence="3">Uncharacterized protein</fullName>
    </submittedName>
</protein>
<dbReference type="AlphaFoldDB" id="A0AAN9Z5S0"/>
<keyword evidence="2" id="KW-1133">Transmembrane helix</keyword>
<evidence type="ECO:0000313" key="3">
    <source>
        <dbReference type="EMBL" id="KAK7863802.1"/>
    </source>
</evidence>
<feature type="region of interest" description="Disordered" evidence="1">
    <location>
        <begin position="96"/>
        <end position="116"/>
    </location>
</feature>
<keyword evidence="2" id="KW-0472">Membrane</keyword>
<reference evidence="3 4" key="1">
    <citation type="submission" date="2024-03" db="EMBL/GenBank/DDBJ databases">
        <title>The genome assembly and annotation of the cricket Gryllus longicercus Weissman &amp; Gray.</title>
        <authorList>
            <person name="Szrajer S."/>
            <person name="Gray D."/>
            <person name="Ylla G."/>
        </authorList>
    </citation>
    <scope>NUCLEOTIDE SEQUENCE [LARGE SCALE GENOMIC DNA]</scope>
    <source>
        <strain evidence="3">DAG 2021-001</strain>
        <tissue evidence="3">Whole body minus gut</tissue>
    </source>
</reference>
<feature type="transmembrane region" description="Helical" evidence="2">
    <location>
        <begin position="21"/>
        <end position="39"/>
    </location>
</feature>
<dbReference type="Proteomes" id="UP001378592">
    <property type="component" value="Unassembled WGS sequence"/>
</dbReference>
<accession>A0AAN9Z5S0</accession>